<dbReference type="Proteomes" id="UP000515146">
    <property type="component" value="Unplaced"/>
</dbReference>
<dbReference type="SUPFAM" id="SSF57903">
    <property type="entry name" value="FYVE/PHD zinc finger"/>
    <property type="match status" value="1"/>
</dbReference>
<dbReference type="AlphaFoldDB" id="A0A6P6YF14"/>
<evidence type="ECO:0000313" key="1">
    <source>
        <dbReference type="Proteomes" id="UP000515146"/>
    </source>
</evidence>
<dbReference type="RefSeq" id="XP_027203481.1">
    <property type="nucleotide sequence ID" value="XM_027347680.1"/>
</dbReference>
<accession>A0A6P6YF14</accession>
<evidence type="ECO:0000313" key="2">
    <source>
        <dbReference type="RefSeq" id="XP_027203481.1"/>
    </source>
</evidence>
<dbReference type="OrthoDB" id="512616at2759"/>
<dbReference type="PANTHER" id="PTHR12420:SF42">
    <property type="entry name" value="G2_M PHASE-SPECIFIC E3 UBIQUITIN-PROTEIN LIGASE"/>
    <property type="match status" value="1"/>
</dbReference>
<dbReference type="Pfam" id="PF26054">
    <property type="entry name" value="PHD_G2E3"/>
    <property type="match status" value="1"/>
</dbReference>
<dbReference type="PROSITE" id="PS51805">
    <property type="entry name" value="EPHD"/>
    <property type="match status" value="1"/>
</dbReference>
<keyword evidence="1" id="KW-1185">Reference proteome</keyword>
<dbReference type="InterPro" id="IPR059102">
    <property type="entry name" value="PHD_PHF7/G2E3-like"/>
</dbReference>
<organism evidence="1 2">
    <name type="scientific">Dermatophagoides pteronyssinus</name>
    <name type="common">European house dust mite</name>
    <dbReference type="NCBI Taxonomy" id="6956"/>
    <lineage>
        <taxon>Eukaryota</taxon>
        <taxon>Metazoa</taxon>
        <taxon>Ecdysozoa</taxon>
        <taxon>Arthropoda</taxon>
        <taxon>Chelicerata</taxon>
        <taxon>Arachnida</taxon>
        <taxon>Acari</taxon>
        <taxon>Acariformes</taxon>
        <taxon>Sarcoptiformes</taxon>
        <taxon>Astigmata</taxon>
        <taxon>Psoroptidia</taxon>
        <taxon>Analgoidea</taxon>
        <taxon>Pyroglyphidae</taxon>
        <taxon>Dermatophagoidinae</taxon>
        <taxon>Dermatophagoides</taxon>
    </lineage>
</organism>
<reference evidence="2" key="1">
    <citation type="submission" date="2025-08" db="UniProtKB">
        <authorList>
            <consortium name="RefSeq"/>
        </authorList>
    </citation>
    <scope>IDENTIFICATION</scope>
    <source>
        <strain evidence="2">Airmid</strain>
    </source>
</reference>
<protein>
    <submittedName>
        <fullName evidence="2">PHD finger protein 7-like</fullName>
    </submittedName>
</protein>
<dbReference type="PANTHER" id="PTHR12420">
    <property type="entry name" value="PHD FINGER PROTEIN"/>
    <property type="match status" value="1"/>
</dbReference>
<dbReference type="GO" id="GO:0005634">
    <property type="term" value="C:nucleus"/>
    <property type="evidence" value="ECO:0007669"/>
    <property type="project" value="TreeGrafter"/>
</dbReference>
<dbReference type="InterPro" id="IPR013083">
    <property type="entry name" value="Znf_RING/FYVE/PHD"/>
</dbReference>
<dbReference type="FunCoup" id="A0A6P6YF14">
    <property type="interactions" value="109"/>
</dbReference>
<dbReference type="InterPro" id="IPR034732">
    <property type="entry name" value="EPHD"/>
</dbReference>
<dbReference type="InParanoid" id="A0A6P6YF14"/>
<dbReference type="InterPro" id="IPR011011">
    <property type="entry name" value="Znf_FYVE_PHD"/>
</dbReference>
<dbReference type="OMA" id="CTHENSL"/>
<sequence length="397" mass="45248">MKTRSKAKTTSTSTMASSNSSTSSQSTDEENLRRLRSCRMMNLKSSPATDSNRRRNSSRLRSSNQQSTDSHLIENESITTNLHLTTRTRSLTNSPRRSSTSPRSSPVKPKTKTSPTKPKLPSDVCNFCFTNNKDDHMLGELGHFDDITAHLFCLYFSPGLSQNGQYNEGLWGFLPDDIRKELRRGVLLKCSYCGKKGAVVGCSVKECIITFHLPCGIQNGAFCHYHQEQQLYPSYCRKHWPKLQVPAFKRRVLCTVCQEYVKNCDNRDNNLLFVECCHSYYHRECLSKVAYHQGEFNLKCPNCNDLSIFVPTLKRGGIFVPKRESTWELSGEMSYDDVRFRCDAEECKCERGRDFNGDDEWELFSCDRCGANAIHVSCAGFGAGENHEWFCEVCRNI</sequence>
<gene>
    <name evidence="2" type="primary">LOC113797325</name>
</gene>
<dbReference type="InterPro" id="IPR051188">
    <property type="entry name" value="PHD-type_Zinc_Finger"/>
</dbReference>
<name>A0A6P6YF14_DERPT</name>
<dbReference type="PROSITE" id="PS50089">
    <property type="entry name" value="ZF_RING_2"/>
    <property type="match status" value="1"/>
</dbReference>
<dbReference type="KEGG" id="dpte:113797325"/>
<dbReference type="GeneID" id="113797325"/>
<dbReference type="GO" id="GO:0008270">
    <property type="term" value="F:zinc ion binding"/>
    <property type="evidence" value="ECO:0007669"/>
    <property type="project" value="UniProtKB-KW"/>
</dbReference>
<dbReference type="Pfam" id="PF13771">
    <property type="entry name" value="zf-HC5HC2H"/>
    <property type="match status" value="1"/>
</dbReference>
<dbReference type="InterPro" id="IPR001965">
    <property type="entry name" value="Znf_PHD"/>
</dbReference>
<proteinExistence type="predicted"/>
<dbReference type="GO" id="GO:0016740">
    <property type="term" value="F:transferase activity"/>
    <property type="evidence" value="ECO:0007669"/>
    <property type="project" value="UniProtKB-KW"/>
</dbReference>
<dbReference type="InterPro" id="IPR001841">
    <property type="entry name" value="Znf_RING"/>
</dbReference>
<dbReference type="SMART" id="SM00249">
    <property type="entry name" value="PHD"/>
    <property type="match status" value="3"/>
</dbReference>
<dbReference type="Gene3D" id="3.30.40.10">
    <property type="entry name" value="Zinc/RING finger domain, C3HC4 (zinc finger)"/>
    <property type="match status" value="2"/>
</dbReference>